<feature type="domain" description="Amine oxidase" evidence="3">
    <location>
        <begin position="305"/>
        <end position="456"/>
    </location>
</feature>
<dbReference type="InterPro" id="IPR006311">
    <property type="entry name" value="TAT_signal"/>
</dbReference>
<dbReference type="Gene3D" id="3.50.50.60">
    <property type="entry name" value="FAD/NAD(P)-binding domain"/>
    <property type="match status" value="2"/>
</dbReference>
<evidence type="ECO:0000313" key="5">
    <source>
        <dbReference type="Proteomes" id="UP000298358"/>
    </source>
</evidence>
<dbReference type="OrthoDB" id="337830at2"/>
<evidence type="ECO:0000313" key="4">
    <source>
        <dbReference type="EMBL" id="TFU32578.1"/>
    </source>
</evidence>
<dbReference type="AlphaFoldDB" id="A0A4Y9FTH0"/>
<dbReference type="EMBL" id="SPQB01000022">
    <property type="protein sequence ID" value="TFU32578.1"/>
    <property type="molecule type" value="Genomic_DNA"/>
</dbReference>
<keyword evidence="2" id="KW-0732">Signal</keyword>
<dbReference type="GO" id="GO:0016491">
    <property type="term" value="F:oxidoreductase activity"/>
    <property type="evidence" value="ECO:0007669"/>
    <property type="project" value="InterPro"/>
</dbReference>
<proteinExistence type="predicted"/>
<feature type="signal peptide" evidence="2">
    <location>
        <begin position="1"/>
        <end position="22"/>
    </location>
</feature>
<dbReference type="InterPro" id="IPR050281">
    <property type="entry name" value="Flavin_monoamine_oxidase"/>
</dbReference>
<feature type="chain" id="PRO_5039465311" description="Amine oxidase domain-containing protein" evidence="2">
    <location>
        <begin position="23"/>
        <end position="460"/>
    </location>
</feature>
<dbReference type="Pfam" id="PF01593">
    <property type="entry name" value="Amino_oxidase"/>
    <property type="match status" value="2"/>
</dbReference>
<name>A0A4Y9FTH0_9MICO</name>
<comment type="caution">
    <text evidence="4">The sequence shown here is derived from an EMBL/GenBank/DDBJ whole genome shotgun (WGS) entry which is preliminary data.</text>
</comment>
<dbReference type="RefSeq" id="WP_135114652.1">
    <property type="nucleotide sequence ID" value="NZ_JADGLL010000022.1"/>
</dbReference>
<accession>A0A4Y9FTH0</accession>
<dbReference type="PROSITE" id="PS51257">
    <property type="entry name" value="PROKAR_LIPOPROTEIN"/>
    <property type="match status" value="1"/>
</dbReference>
<feature type="compositionally biased region" description="Pro residues" evidence="1">
    <location>
        <begin position="29"/>
        <end position="41"/>
    </location>
</feature>
<dbReference type="InterPro" id="IPR002937">
    <property type="entry name" value="Amino_oxidase"/>
</dbReference>
<evidence type="ECO:0000256" key="2">
    <source>
        <dbReference type="SAM" id="SignalP"/>
    </source>
</evidence>
<organism evidence="4 5">
    <name type="scientific">Microbacterium paludicola</name>
    <dbReference type="NCBI Taxonomy" id="300019"/>
    <lineage>
        <taxon>Bacteria</taxon>
        <taxon>Bacillati</taxon>
        <taxon>Actinomycetota</taxon>
        <taxon>Actinomycetes</taxon>
        <taxon>Micrococcales</taxon>
        <taxon>Microbacteriaceae</taxon>
        <taxon>Microbacterium</taxon>
    </lineage>
</organism>
<evidence type="ECO:0000259" key="3">
    <source>
        <dbReference type="Pfam" id="PF01593"/>
    </source>
</evidence>
<sequence>MGISRRTFFVGAGAGAVAVLLASCTGETPAPPPSSAPPTTAPTPTGSAIPTAAPLVPAAFARSAWAADPYARGAASFTPHGASTDDRATLAEPVADRVFFAGEATWHQPGTLSAALRSGERVADDVRAAASEGERIAVVGAGLAGAVAARRLVQSGFEVSVIEARDRVGGRLHALADDSWPVPPQLGGWLLTDEDGELASRLAALEIETEPLEGEAAMSGDGEVDAPPAGPVEAAIAWAQPRAADPALAEALVESGADPEAPPTAAFLALLAATTGADAADLSSWFPPELPAREPTAITSDAAALIESLVQDIQVARSTTVVGVVYDDSGVSLRLGTGEAISVDRVVLTVPLGVLQDEGIEFEPPLPFSHRGAIAALGMGDIETIWLRFDEDFWQTDAALWHVVDGDAAIRTWINLKPATGENILVGRIGGAAAREFAELSDEDAVARAVASLELFRPPA</sequence>
<dbReference type="PANTHER" id="PTHR10742:SF410">
    <property type="entry name" value="LYSINE-SPECIFIC HISTONE DEMETHYLASE 2"/>
    <property type="match status" value="1"/>
</dbReference>
<gene>
    <name evidence="4" type="ORF">E4U02_09755</name>
</gene>
<dbReference type="Proteomes" id="UP000298358">
    <property type="component" value="Unassembled WGS sequence"/>
</dbReference>
<dbReference type="InterPro" id="IPR036188">
    <property type="entry name" value="FAD/NAD-bd_sf"/>
</dbReference>
<dbReference type="PROSITE" id="PS51318">
    <property type="entry name" value="TAT"/>
    <property type="match status" value="1"/>
</dbReference>
<dbReference type="SUPFAM" id="SSF51905">
    <property type="entry name" value="FAD/NAD(P)-binding domain"/>
    <property type="match status" value="2"/>
</dbReference>
<keyword evidence="5" id="KW-1185">Reference proteome</keyword>
<dbReference type="PANTHER" id="PTHR10742">
    <property type="entry name" value="FLAVIN MONOAMINE OXIDASE"/>
    <property type="match status" value="1"/>
</dbReference>
<feature type="domain" description="Amine oxidase" evidence="3">
    <location>
        <begin position="57"/>
        <end position="126"/>
    </location>
</feature>
<feature type="region of interest" description="Disordered" evidence="1">
    <location>
        <begin position="27"/>
        <end position="49"/>
    </location>
</feature>
<evidence type="ECO:0000256" key="1">
    <source>
        <dbReference type="SAM" id="MobiDB-lite"/>
    </source>
</evidence>
<dbReference type="SUPFAM" id="SSF54373">
    <property type="entry name" value="FAD-linked reductases, C-terminal domain"/>
    <property type="match status" value="1"/>
</dbReference>
<reference evidence="4 5" key="1">
    <citation type="submission" date="2019-03" db="EMBL/GenBank/DDBJ databases">
        <title>Diversity of the mouse oral microbiome.</title>
        <authorList>
            <person name="Joseph S."/>
            <person name="Aduse-Opoku J."/>
            <person name="Curtis M."/>
            <person name="Wade W."/>
            <person name="Hashim A."/>
        </authorList>
    </citation>
    <scope>NUCLEOTIDE SEQUENCE [LARGE SCALE GENOMIC DNA]</scope>
    <source>
        <strain evidence="4 5">P1012</strain>
    </source>
</reference>
<dbReference type="Pfam" id="PF13450">
    <property type="entry name" value="NAD_binding_8"/>
    <property type="match status" value="1"/>
</dbReference>
<protein>
    <recommendedName>
        <fullName evidence="3">Amine oxidase domain-containing protein</fullName>
    </recommendedName>
</protein>